<dbReference type="RefSeq" id="WP_344825029.1">
    <property type="nucleotide sequence ID" value="NZ_BAABEZ010000022.1"/>
</dbReference>
<keyword evidence="1" id="KW-1133">Transmembrane helix</keyword>
<evidence type="ECO:0000256" key="1">
    <source>
        <dbReference type="SAM" id="Phobius"/>
    </source>
</evidence>
<keyword evidence="3" id="KW-1185">Reference proteome</keyword>
<keyword evidence="1" id="KW-0472">Membrane</keyword>
<gene>
    <name evidence="2" type="ORF">GCM10023092_15790</name>
</gene>
<organism evidence="2 3">
    <name type="scientific">Rurimicrobium arvi</name>
    <dbReference type="NCBI Taxonomy" id="2049916"/>
    <lineage>
        <taxon>Bacteria</taxon>
        <taxon>Pseudomonadati</taxon>
        <taxon>Bacteroidota</taxon>
        <taxon>Chitinophagia</taxon>
        <taxon>Chitinophagales</taxon>
        <taxon>Chitinophagaceae</taxon>
        <taxon>Rurimicrobium</taxon>
    </lineage>
</organism>
<evidence type="ECO:0008006" key="4">
    <source>
        <dbReference type="Google" id="ProtNLM"/>
    </source>
</evidence>
<evidence type="ECO:0000313" key="2">
    <source>
        <dbReference type="EMBL" id="GAA4454185.1"/>
    </source>
</evidence>
<dbReference type="EMBL" id="BAABEZ010000022">
    <property type="protein sequence ID" value="GAA4454185.1"/>
    <property type="molecule type" value="Genomic_DNA"/>
</dbReference>
<dbReference type="Proteomes" id="UP001501410">
    <property type="component" value="Unassembled WGS sequence"/>
</dbReference>
<reference evidence="3" key="1">
    <citation type="journal article" date="2019" name="Int. J. Syst. Evol. Microbiol.">
        <title>The Global Catalogue of Microorganisms (GCM) 10K type strain sequencing project: providing services to taxonomists for standard genome sequencing and annotation.</title>
        <authorList>
            <consortium name="The Broad Institute Genomics Platform"/>
            <consortium name="The Broad Institute Genome Sequencing Center for Infectious Disease"/>
            <person name="Wu L."/>
            <person name="Ma J."/>
        </authorList>
    </citation>
    <scope>NUCLEOTIDE SEQUENCE [LARGE SCALE GENOMIC DNA]</scope>
    <source>
        <strain evidence="3">JCM 31921</strain>
    </source>
</reference>
<sequence length="445" mass="51023">MQFITWLDYALLPIYVGLVIALGVVVRNRLYPAGHPWRRYFMWGLSVKIAGALLIGLIYQYYYAGGDTSYYFYHSQVINESFSESFQKWINLLFHIPNSYDGEYFNYISRMEWYNDKSSYIVCCITAFLSGISFNTYLPTSVLFAALSFSGIWAMFLTFVRQYPGFQKHIATATLFIPSCLLWGSGIFKDTICMFALGWMLYSVFQLLIERNMSLANITMLLLSFYLLALVKIYILISFLPAVALWILFYYSHKIRPSVLRFSAKFVILGMALALFAFAYSYYGSYLGRYSLNNIAKTSLVTREWIAYSSGDQGSSYDLGAFSPDIVGLLSKFPQAVNVTLFRPYLWEAGKPLVFLSALEALIFFYITLKILFTVGPVLIWRTISSDPNIQFCLLFSIIFAFSVGVSTYNFGALSRYKIPCLPLYAVALILIYYKNKPLSRKLLF</sequence>
<feature type="transmembrane region" description="Helical" evidence="1">
    <location>
        <begin position="262"/>
        <end position="283"/>
    </location>
</feature>
<keyword evidence="1" id="KW-0812">Transmembrane</keyword>
<feature type="transmembrane region" description="Helical" evidence="1">
    <location>
        <begin position="191"/>
        <end position="209"/>
    </location>
</feature>
<feature type="transmembrane region" description="Helical" evidence="1">
    <location>
        <begin position="417"/>
        <end position="434"/>
    </location>
</feature>
<feature type="transmembrane region" description="Helical" evidence="1">
    <location>
        <begin position="6"/>
        <end position="28"/>
    </location>
</feature>
<feature type="transmembrane region" description="Helical" evidence="1">
    <location>
        <begin position="221"/>
        <end position="250"/>
    </location>
</feature>
<evidence type="ECO:0000313" key="3">
    <source>
        <dbReference type="Proteomes" id="UP001501410"/>
    </source>
</evidence>
<comment type="caution">
    <text evidence="2">The sequence shown here is derived from an EMBL/GenBank/DDBJ whole genome shotgun (WGS) entry which is preliminary data.</text>
</comment>
<feature type="transmembrane region" description="Helical" evidence="1">
    <location>
        <begin position="40"/>
        <end position="62"/>
    </location>
</feature>
<feature type="transmembrane region" description="Helical" evidence="1">
    <location>
        <begin position="142"/>
        <end position="160"/>
    </location>
</feature>
<feature type="transmembrane region" description="Helical" evidence="1">
    <location>
        <begin position="353"/>
        <end position="380"/>
    </location>
</feature>
<proteinExistence type="predicted"/>
<feature type="transmembrane region" description="Helical" evidence="1">
    <location>
        <begin position="392"/>
        <end position="411"/>
    </location>
</feature>
<name>A0ABP8MRI9_9BACT</name>
<protein>
    <recommendedName>
        <fullName evidence="4">Glycosyltransferase RgtA/B/C/D-like domain-containing protein</fullName>
    </recommendedName>
</protein>
<accession>A0ABP8MRI9</accession>